<dbReference type="SUPFAM" id="SSF53850">
    <property type="entry name" value="Periplasmic binding protein-like II"/>
    <property type="match status" value="1"/>
</dbReference>
<dbReference type="NCBIfam" id="TIGR00212">
    <property type="entry name" value="hemC"/>
    <property type="match status" value="1"/>
</dbReference>
<dbReference type="GO" id="GO:0006783">
    <property type="term" value="P:heme biosynthetic process"/>
    <property type="evidence" value="ECO:0007669"/>
    <property type="project" value="TreeGrafter"/>
</dbReference>
<dbReference type="GO" id="GO:0004418">
    <property type="term" value="F:hydroxymethylbilane synthase activity"/>
    <property type="evidence" value="ECO:0007669"/>
    <property type="project" value="UniProtKB-UniRule"/>
</dbReference>
<evidence type="ECO:0000256" key="7">
    <source>
        <dbReference type="ARBA" id="ARBA00023244"/>
    </source>
</evidence>
<dbReference type="SUPFAM" id="SSF54782">
    <property type="entry name" value="Porphobilinogen deaminase (hydroxymethylbilane synthase), C-terminal domain"/>
    <property type="match status" value="1"/>
</dbReference>
<dbReference type="Proteomes" id="UP000578686">
    <property type="component" value="Unassembled WGS sequence"/>
</dbReference>
<proteinExistence type="inferred from homology"/>
<evidence type="ECO:0000256" key="9">
    <source>
        <dbReference type="NCBIfam" id="TIGR00212"/>
    </source>
</evidence>
<comment type="cofactor">
    <cofactor evidence="1">
        <name>dipyrromethane</name>
        <dbReference type="ChEBI" id="CHEBI:60342"/>
    </cofactor>
</comment>
<dbReference type="AlphaFoldDB" id="A0A7X6HXN7"/>
<dbReference type="PANTHER" id="PTHR11557:SF0">
    <property type="entry name" value="PORPHOBILINOGEN DEAMINASE"/>
    <property type="match status" value="1"/>
</dbReference>
<comment type="similarity">
    <text evidence="4">Belongs to the HMBS family.</text>
</comment>
<evidence type="ECO:0000256" key="1">
    <source>
        <dbReference type="ARBA" id="ARBA00001916"/>
    </source>
</evidence>
<dbReference type="Pfam" id="PF03900">
    <property type="entry name" value="Porphobil_deamC"/>
    <property type="match status" value="1"/>
</dbReference>
<dbReference type="InterPro" id="IPR000860">
    <property type="entry name" value="HemC"/>
</dbReference>
<sequence>MTVTRPTDRALRIGTRASALAVAQAEQVALLLSTAVPGLRTQLVPTTTEADTWHGDLASLGGKGLFVKAIDRQLQRGEVDIAVHCLKDVPGDVPLPDGLIFAAMLPRADARDALLVPEGSPVTTPDDLPPGAVVATAAVRRRAQILARWPHLTVVQVRGAIDTRLRKLDGAGEGQAADAMVLGRAGLERLGLADRIVRDFGVDEMLPAVGAGVLVVECRRDDRPTRDLLRAVDDPATRAEATAERSLLYGLRGHCNSPIAGYCVTTADGRLELRGMVFSRDGSTVVHTRARGAMSEDPGTLGKRVCADLLRQGARDLIDSPGQ</sequence>
<dbReference type="PANTHER" id="PTHR11557">
    <property type="entry name" value="PORPHOBILINOGEN DEAMINASE"/>
    <property type="match status" value="1"/>
</dbReference>
<comment type="catalytic activity">
    <reaction evidence="8">
        <text>4 porphobilinogen + H2O = hydroxymethylbilane + 4 NH4(+)</text>
        <dbReference type="Rhea" id="RHEA:13185"/>
        <dbReference type="ChEBI" id="CHEBI:15377"/>
        <dbReference type="ChEBI" id="CHEBI:28938"/>
        <dbReference type="ChEBI" id="CHEBI:57845"/>
        <dbReference type="ChEBI" id="CHEBI:58126"/>
        <dbReference type="EC" id="2.5.1.61"/>
    </reaction>
</comment>
<dbReference type="InterPro" id="IPR022418">
    <property type="entry name" value="Porphobilinogen_deaminase_C"/>
</dbReference>
<name>A0A7X6HXN7_9ACTN</name>
<keyword evidence="7" id="KW-0627">Porphyrin biosynthesis</keyword>
<comment type="caution">
    <text evidence="12">The sequence shown here is derived from an EMBL/GenBank/DDBJ whole genome shotgun (WGS) entry which is preliminary data.</text>
</comment>
<organism evidence="12 13">
    <name type="scientific">Streptomyces lonarensis</name>
    <dbReference type="NCBI Taxonomy" id="700599"/>
    <lineage>
        <taxon>Bacteria</taxon>
        <taxon>Bacillati</taxon>
        <taxon>Actinomycetota</taxon>
        <taxon>Actinomycetes</taxon>
        <taxon>Kitasatosporales</taxon>
        <taxon>Streptomycetaceae</taxon>
        <taxon>Streptomyces</taxon>
    </lineage>
</organism>
<reference evidence="12 13" key="1">
    <citation type="submission" date="2020-03" db="EMBL/GenBank/DDBJ databases">
        <title>Draft genome of Streptomyces sp. ventii, isolated from the Axial Seamount in the Pacific Ocean, and resequencing of the two type strains Streptomyces lonarensis strain NCL 716 and Streptomyces bohaiensis strain 11A07.</title>
        <authorList>
            <person name="Loughran R.M."/>
            <person name="Pfannmuller K.M."/>
            <person name="Wasson B.J."/>
            <person name="Deadmond M.C."/>
            <person name="Paddock B.E."/>
            <person name="Koyack M.J."/>
            <person name="Gallegos D.A."/>
            <person name="Mitchell E.A."/>
            <person name="Ushijima B."/>
            <person name="Saw J.H."/>
            <person name="Mcphail K.L."/>
            <person name="Videau P."/>
        </authorList>
    </citation>
    <scope>NUCLEOTIDE SEQUENCE [LARGE SCALE GENOMIC DNA]</scope>
    <source>
        <strain evidence="12 13">NCL716</strain>
    </source>
</reference>
<protein>
    <recommendedName>
        <fullName evidence="5 9">Hydroxymethylbilane synthase</fullName>
        <ecNumber evidence="5 9">2.5.1.61</ecNumber>
    </recommendedName>
</protein>
<dbReference type="InterPro" id="IPR022419">
    <property type="entry name" value="Porphobilin_deaminase_cofac_BS"/>
</dbReference>
<dbReference type="RefSeq" id="WP_167968042.1">
    <property type="nucleotide sequence ID" value="NZ_BHZG01000071.1"/>
</dbReference>
<evidence type="ECO:0000259" key="10">
    <source>
        <dbReference type="Pfam" id="PF01379"/>
    </source>
</evidence>
<evidence type="ECO:0000256" key="4">
    <source>
        <dbReference type="ARBA" id="ARBA00005638"/>
    </source>
</evidence>
<evidence type="ECO:0000313" key="13">
    <source>
        <dbReference type="Proteomes" id="UP000578686"/>
    </source>
</evidence>
<dbReference type="GO" id="GO:0005737">
    <property type="term" value="C:cytoplasm"/>
    <property type="evidence" value="ECO:0007669"/>
    <property type="project" value="UniProtKB-UniRule"/>
</dbReference>
<evidence type="ECO:0000256" key="2">
    <source>
        <dbReference type="ARBA" id="ARBA00002869"/>
    </source>
</evidence>
<feature type="domain" description="Porphobilinogen deaminase N-terminal" evidence="10">
    <location>
        <begin position="11"/>
        <end position="225"/>
    </location>
</feature>
<dbReference type="PROSITE" id="PS00533">
    <property type="entry name" value="PORPHOBILINOGEN_DEAM"/>
    <property type="match status" value="1"/>
</dbReference>
<feature type="domain" description="Porphobilinogen deaminase C-terminal" evidence="11">
    <location>
        <begin position="240"/>
        <end position="310"/>
    </location>
</feature>
<evidence type="ECO:0000313" key="12">
    <source>
        <dbReference type="EMBL" id="NJQ04738.1"/>
    </source>
</evidence>
<evidence type="ECO:0000259" key="11">
    <source>
        <dbReference type="Pfam" id="PF03900"/>
    </source>
</evidence>
<accession>A0A7X6HXN7</accession>
<dbReference type="FunFam" id="3.30.160.40:FF:000001">
    <property type="entry name" value="Porphobilinogen deaminase"/>
    <property type="match status" value="1"/>
</dbReference>
<dbReference type="Gene3D" id="3.30.160.40">
    <property type="entry name" value="Porphobilinogen deaminase, C-terminal domain"/>
    <property type="match status" value="1"/>
</dbReference>
<keyword evidence="13" id="KW-1185">Reference proteome</keyword>
<dbReference type="EMBL" id="JAAVJD010000014">
    <property type="protein sequence ID" value="NJQ04738.1"/>
    <property type="molecule type" value="Genomic_DNA"/>
</dbReference>
<evidence type="ECO:0000256" key="8">
    <source>
        <dbReference type="ARBA" id="ARBA00048169"/>
    </source>
</evidence>
<evidence type="ECO:0000256" key="5">
    <source>
        <dbReference type="ARBA" id="ARBA00012655"/>
    </source>
</evidence>
<evidence type="ECO:0000256" key="3">
    <source>
        <dbReference type="ARBA" id="ARBA00004735"/>
    </source>
</evidence>
<dbReference type="InterPro" id="IPR036803">
    <property type="entry name" value="Porphobilinogen_deaminase_C_sf"/>
</dbReference>
<dbReference type="InterPro" id="IPR022417">
    <property type="entry name" value="Porphobilin_deaminase_N"/>
</dbReference>
<comment type="pathway">
    <text evidence="3">Porphyrin-containing compound metabolism; protoporphyrin-IX biosynthesis; coproporphyrinogen-III from 5-aminolevulinate: step 2/4.</text>
</comment>
<dbReference type="PRINTS" id="PR00151">
    <property type="entry name" value="PORPHBDMNASE"/>
</dbReference>
<dbReference type="PIRSF" id="PIRSF001438">
    <property type="entry name" value="4pyrrol_synth_OHMeBilane_synth"/>
    <property type="match status" value="1"/>
</dbReference>
<dbReference type="Pfam" id="PF01379">
    <property type="entry name" value="Porphobil_deam"/>
    <property type="match status" value="1"/>
</dbReference>
<gene>
    <name evidence="12" type="primary">hemC</name>
    <name evidence="12" type="ORF">HCN56_03860</name>
</gene>
<dbReference type="EC" id="2.5.1.61" evidence="5 9"/>
<keyword evidence="6 12" id="KW-0808">Transferase</keyword>
<evidence type="ECO:0000256" key="6">
    <source>
        <dbReference type="ARBA" id="ARBA00022679"/>
    </source>
</evidence>
<dbReference type="Gene3D" id="3.40.190.10">
    <property type="entry name" value="Periplasmic binding protein-like II"/>
    <property type="match status" value="2"/>
</dbReference>
<comment type="function">
    <text evidence="2">Tetrapolymerization of the monopyrrole PBG into the hydroxymethylbilane pre-uroporphyrinogen in several discrete steps.</text>
</comment>